<keyword evidence="3" id="KW-1003">Cell membrane</keyword>
<name>A0ABQ6Y9H4_9GAMM</name>
<evidence type="ECO:0000256" key="7">
    <source>
        <dbReference type="ARBA" id="ARBA00022825"/>
    </source>
</evidence>
<dbReference type="CDD" id="cd07023">
    <property type="entry name" value="S49_Sppa_N_C"/>
    <property type="match status" value="1"/>
</dbReference>
<proteinExistence type="inferred from homology"/>
<feature type="compositionally biased region" description="Basic residues" evidence="10">
    <location>
        <begin position="75"/>
        <end position="93"/>
    </location>
</feature>
<dbReference type="Proteomes" id="UP000771797">
    <property type="component" value="Unassembled WGS sequence"/>
</dbReference>
<dbReference type="NCBIfam" id="NF008745">
    <property type="entry name" value="PRK11778.1"/>
    <property type="match status" value="1"/>
</dbReference>
<evidence type="ECO:0000256" key="10">
    <source>
        <dbReference type="SAM" id="MobiDB-lite"/>
    </source>
</evidence>
<evidence type="ECO:0000256" key="1">
    <source>
        <dbReference type="ARBA" id="ARBA00004236"/>
    </source>
</evidence>
<dbReference type="Gene3D" id="6.20.330.10">
    <property type="match status" value="1"/>
</dbReference>
<sequence length="351" mass="39497">MIIDLVSEYGMFLAKVATLVVAILFVIGGIATAAARNRQRSGRDGELHVKYLNEEFDDLRESIIDEVWPEQRRKSEAKKKRKEEKARAKQRKKAGGEDKLPPRLFVLDFDGDLQASDVETLRHEISAILEVAEADDEVLLRLESPGGLVHSYGLAASQLKRLRGRGLKLTVAVDQVAASGGYMMACIGDRILSAPFAVIGSIGVVAQIPNVHRLLKKHDVDVELMTAGEYKRTLTMLGENTDKARAKFQQELEETHQLFKSFVREHRRGLDIDTVATGEHWFGSRAKELGLVDDIMTSDEYLQGRKAQVDIYQVTWEQKRKLADRLSLSLASAAQRLADRFWQRGSQRPFQ</sequence>
<dbReference type="Pfam" id="PF01343">
    <property type="entry name" value="Peptidase_S49"/>
    <property type="match status" value="1"/>
</dbReference>
<dbReference type="EMBL" id="AQPF01000009">
    <property type="protein sequence ID" value="KAF0806351.1"/>
    <property type="molecule type" value="Genomic_DNA"/>
</dbReference>
<dbReference type="Pfam" id="PF08496">
    <property type="entry name" value="Peptidase_S49_N"/>
    <property type="match status" value="1"/>
</dbReference>
<dbReference type="InterPro" id="IPR047272">
    <property type="entry name" value="S49_SppA_C"/>
</dbReference>
<dbReference type="InterPro" id="IPR013703">
    <property type="entry name" value="Peptidase_S49_N_proteobac"/>
</dbReference>
<keyword evidence="6" id="KW-0378">Hydrolase</keyword>
<evidence type="ECO:0000256" key="4">
    <source>
        <dbReference type="ARBA" id="ARBA00022670"/>
    </source>
</evidence>
<evidence type="ECO:0000259" key="13">
    <source>
        <dbReference type="Pfam" id="PF08496"/>
    </source>
</evidence>
<dbReference type="PANTHER" id="PTHR42987">
    <property type="entry name" value="PEPTIDASE S49"/>
    <property type="match status" value="1"/>
</dbReference>
<dbReference type="PANTHER" id="PTHR42987:SF4">
    <property type="entry name" value="PROTEASE SOHB-RELATED"/>
    <property type="match status" value="1"/>
</dbReference>
<dbReference type="Gene3D" id="3.90.226.10">
    <property type="entry name" value="2-enoyl-CoA Hydratase, Chain A, domain 1"/>
    <property type="match status" value="1"/>
</dbReference>
<evidence type="ECO:0000256" key="6">
    <source>
        <dbReference type="ARBA" id="ARBA00022801"/>
    </source>
</evidence>
<evidence type="ECO:0000256" key="8">
    <source>
        <dbReference type="ARBA" id="ARBA00022989"/>
    </source>
</evidence>
<feature type="transmembrane region" description="Helical" evidence="11">
    <location>
        <begin position="12"/>
        <end position="35"/>
    </location>
</feature>
<accession>A0ABQ6Y9H4</accession>
<evidence type="ECO:0000256" key="3">
    <source>
        <dbReference type="ARBA" id="ARBA00022475"/>
    </source>
</evidence>
<feature type="region of interest" description="Disordered" evidence="10">
    <location>
        <begin position="74"/>
        <end position="99"/>
    </location>
</feature>
<evidence type="ECO:0000256" key="2">
    <source>
        <dbReference type="ARBA" id="ARBA00008683"/>
    </source>
</evidence>
<keyword evidence="8 11" id="KW-1133">Transmembrane helix</keyword>
<evidence type="ECO:0000313" key="15">
    <source>
        <dbReference type="Proteomes" id="UP000771797"/>
    </source>
</evidence>
<comment type="caution">
    <text evidence="14">The sequence shown here is derived from an EMBL/GenBank/DDBJ whole genome shotgun (WGS) entry which is preliminary data.</text>
</comment>
<feature type="domain" description="Peptidase S49 N-terminal proteobacteria" evidence="13">
    <location>
        <begin position="4"/>
        <end position="159"/>
    </location>
</feature>
<evidence type="ECO:0000256" key="5">
    <source>
        <dbReference type="ARBA" id="ARBA00022692"/>
    </source>
</evidence>
<reference evidence="14 15" key="1">
    <citation type="submission" date="2012-09" db="EMBL/GenBank/DDBJ databases">
        <title>Genome Sequence of alkane-degrading Bacterium Alcanivorax sp. 6-D-6.</title>
        <authorList>
            <person name="Lai Q."/>
            <person name="Shao Z."/>
        </authorList>
    </citation>
    <scope>NUCLEOTIDE SEQUENCE [LARGE SCALE GENOMIC DNA]</scope>
    <source>
        <strain evidence="14 15">6-D-6</strain>
    </source>
</reference>
<comment type="similarity">
    <text evidence="2">Belongs to the peptidase S49 family.</text>
</comment>
<gene>
    <name evidence="14" type="ORF">A6D6_01686</name>
</gene>
<keyword evidence="15" id="KW-1185">Reference proteome</keyword>
<dbReference type="InterPro" id="IPR029045">
    <property type="entry name" value="ClpP/crotonase-like_dom_sf"/>
</dbReference>
<keyword evidence="7" id="KW-0720">Serine protease</keyword>
<evidence type="ECO:0000313" key="14">
    <source>
        <dbReference type="EMBL" id="KAF0806351.1"/>
    </source>
</evidence>
<dbReference type="InterPro" id="IPR002142">
    <property type="entry name" value="Peptidase_S49"/>
</dbReference>
<keyword evidence="5 11" id="KW-0812">Transmembrane</keyword>
<protein>
    <submittedName>
        <fullName evidence="14">Inner membrane peptidase</fullName>
    </submittedName>
</protein>
<organism evidence="14 15">
    <name type="scientific">Alcanivorax xiamenensis</name>
    <dbReference type="NCBI Taxonomy" id="1177156"/>
    <lineage>
        <taxon>Bacteria</taxon>
        <taxon>Pseudomonadati</taxon>
        <taxon>Pseudomonadota</taxon>
        <taxon>Gammaproteobacteria</taxon>
        <taxon>Oceanospirillales</taxon>
        <taxon>Alcanivoracaceae</taxon>
        <taxon>Alcanivorax</taxon>
    </lineage>
</organism>
<comment type="subcellular location">
    <subcellularLocation>
        <location evidence="1">Cell membrane</location>
    </subcellularLocation>
</comment>
<evidence type="ECO:0000256" key="11">
    <source>
        <dbReference type="SAM" id="Phobius"/>
    </source>
</evidence>
<feature type="domain" description="Peptidase S49" evidence="12">
    <location>
        <begin position="165"/>
        <end position="309"/>
    </location>
</feature>
<dbReference type="SUPFAM" id="SSF52096">
    <property type="entry name" value="ClpP/crotonase"/>
    <property type="match status" value="1"/>
</dbReference>
<evidence type="ECO:0000259" key="12">
    <source>
        <dbReference type="Pfam" id="PF01343"/>
    </source>
</evidence>
<keyword evidence="4" id="KW-0645">Protease</keyword>
<keyword evidence="9 11" id="KW-0472">Membrane</keyword>
<evidence type="ECO:0000256" key="9">
    <source>
        <dbReference type="ARBA" id="ARBA00023136"/>
    </source>
</evidence>